<dbReference type="AlphaFoldDB" id="A0A7G9FLB2"/>
<protein>
    <submittedName>
        <fullName evidence="2">DUF1461 domain-containing protein</fullName>
    </submittedName>
</protein>
<keyword evidence="1" id="KW-0812">Transmembrane</keyword>
<dbReference type="KEGG" id="wcp:H9Q76_11570"/>
<dbReference type="Proteomes" id="UP000515819">
    <property type="component" value="Chromosome"/>
</dbReference>
<dbReference type="EMBL" id="CP060632">
    <property type="protein sequence ID" value="QNL99343.1"/>
    <property type="molecule type" value="Genomic_DNA"/>
</dbReference>
<feature type="transmembrane region" description="Helical" evidence="1">
    <location>
        <begin position="12"/>
        <end position="31"/>
    </location>
</feature>
<keyword evidence="3" id="KW-1185">Reference proteome</keyword>
<accession>A0A7G9FLB2</accession>
<name>A0A7G9FLB2_9FIRM</name>
<proteinExistence type="predicted"/>
<evidence type="ECO:0000313" key="3">
    <source>
        <dbReference type="Proteomes" id="UP000515819"/>
    </source>
</evidence>
<feature type="transmembrane region" description="Helical" evidence="1">
    <location>
        <begin position="96"/>
        <end position="115"/>
    </location>
</feature>
<reference evidence="2 3" key="1">
    <citation type="submission" date="2020-08" db="EMBL/GenBank/DDBJ databases">
        <authorList>
            <person name="Liu C."/>
            <person name="Sun Q."/>
        </authorList>
    </citation>
    <scope>NUCLEOTIDE SEQUENCE [LARGE SCALE GENOMIC DNA]</scope>
    <source>
        <strain evidence="2 3">NSJ-4</strain>
    </source>
</reference>
<sequence>MKREEYRKFQWLASVCIAVFILSFAVCLLAFNRSVYRLSSTDYCNGATVEISKAEAELYYGQIADSYCRFFTGKYRIAGYELSDENVHQLNRLKGYYRFAWILTIASLAGMIYSFRRLWRRRETMPCFYGSAGGACLVALLMLRIVTSKREVYAGLRNMIFRGDYGYFSSGDVLCKILPETFARNLALLYLGIVAAEIFVFVMIRVCVRLAGRPHRF</sequence>
<keyword evidence="1" id="KW-0472">Membrane</keyword>
<feature type="transmembrane region" description="Helical" evidence="1">
    <location>
        <begin position="127"/>
        <end position="146"/>
    </location>
</feature>
<feature type="transmembrane region" description="Helical" evidence="1">
    <location>
        <begin position="187"/>
        <end position="208"/>
    </location>
</feature>
<evidence type="ECO:0000256" key="1">
    <source>
        <dbReference type="SAM" id="Phobius"/>
    </source>
</evidence>
<evidence type="ECO:0000313" key="2">
    <source>
        <dbReference type="EMBL" id="QNL99343.1"/>
    </source>
</evidence>
<gene>
    <name evidence="2" type="ORF">H9Q76_11570</name>
</gene>
<keyword evidence="1" id="KW-1133">Transmembrane helix</keyword>
<organism evidence="2 3">
    <name type="scientific">Wujia chipingensis</name>
    <dbReference type="NCBI Taxonomy" id="2763670"/>
    <lineage>
        <taxon>Bacteria</taxon>
        <taxon>Bacillati</taxon>
        <taxon>Bacillota</taxon>
        <taxon>Clostridia</taxon>
        <taxon>Lachnospirales</taxon>
        <taxon>Lachnospiraceae</taxon>
        <taxon>Wujia</taxon>
    </lineage>
</organism>
<dbReference type="RefSeq" id="WP_118670929.1">
    <property type="nucleotide sequence ID" value="NZ_CP060632.1"/>
</dbReference>
<dbReference type="InterPro" id="IPR010178">
    <property type="entry name" value="Lit"/>
</dbReference>
<dbReference type="Pfam" id="PF07314">
    <property type="entry name" value="Lit"/>
    <property type="match status" value="1"/>
</dbReference>